<dbReference type="GO" id="GO:0001006">
    <property type="term" value="F:RNA polymerase III type 3 promoter sequence-specific DNA binding"/>
    <property type="evidence" value="ECO:0000318"/>
    <property type="project" value="GO_Central"/>
</dbReference>
<comment type="subunit">
    <text evidence="9">Part of the SNAPc complex composed of 5 subunits: SNAPC1, SNAPC2, SNAPC3, SNAPC4 and SNAPC5. SNAPC3 interacts with SNAPC1.</text>
</comment>
<keyword evidence="5" id="KW-0238">DNA-binding</keyword>
<keyword evidence="12" id="KW-1185">Reference proteome</keyword>
<evidence type="ECO:0000256" key="3">
    <source>
        <dbReference type="ARBA" id="ARBA00013634"/>
    </source>
</evidence>
<evidence type="ECO:0000256" key="10">
    <source>
        <dbReference type="ARBA" id="ARBA00029606"/>
    </source>
</evidence>
<evidence type="ECO:0000256" key="1">
    <source>
        <dbReference type="ARBA" id="ARBA00004123"/>
    </source>
</evidence>
<proteinExistence type="inferred from homology"/>
<dbReference type="PANTHER" id="PTHR13421">
    <property type="entry name" value="SNRNA-ACTIVATING PROTEIN COMPLEX SUBUNIT 3"/>
    <property type="match status" value="1"/>
</dbReference>
<evidence type="ECO:0000256" key="2">
    <source>
        <dbReference type="ARBA" id="ARBA00010410"/>
    </source>
</evidence>
<dbReference type="GeneTree" id="ENSGT00390000005708"/>
<dbReference type="GO" id="GO:0003681">
    <property type="term" value="F:bent DNA binding"/>
    <property type="evidence" value="ECO:0000318"/>
    <property type="project" value="GO_Central"/>
</dbReference>
<evidence type="ECO:0000256" key="7">
    <source>
        <dbReference type="ARBA" id="ARBA00023242"/>
    </source>
</evidence>
<dbReference type="HOGENOM" id="CLU_041861_0_0_1"/>
<comment type="function">
    <text evidence="8">Part of the SNAPc complex required for the transcription of both RNA polymerase II and III small-nuclear RNA genes. Binds to the proximal sequence element (PSE), a non-TATA-box basal promoter element common to these 2 types of genes. Recruits TBP and BRF2 to the U6 snRNA TATA box.</text>
</comment>
<reference evidence="12" key="1">
    <citation type="submission" date="2011-12" db="EMBL/GenBank/DDBJ databases">
        <title>The Draft Genome of Lepisosteus oculatus.</title>
        <authorList>
            <consortium name="The Broad Institute Genome Assembly &amp; Analysis Group"/>
            <consortium name="Computational R&amp;D Group"/>
            <consortium name="and Sequencing Platform"/>
            <person name="Di Palma F."/>
            <person name="Alfoldi J."/>
            <person name="Johnson J."/>
            <person name="Berlin A."/>
            <person name="Gnerre S."/>
            <person name="Jaffe D."/>
            <person name="MacCallum I."/>
            <person name="Young S."/>
            <person name="Walker B.J."/>
            <person name="Lander E.S."/>
            <person name="Lindblad-Toh K."/>
        </authorList>
    </citation>
    <scope>NUCLEOTIDE SEQUENCE [LARGE SCALE GENOMIC DNA]</scope>
</reference>
<name>W5N1R9_LEPOC</name>
<dbReference type="Proteomes" id="UP000018468">
    <property type="component" value="Linkage group LG4"/>
</dbReference>
<keyword evidence="6" id="KW-0804">Transcription</keyword>
<comment type="subcellular location">
    <subcellularLocation>
        <location evidence="1">Nucleus</location>
    </subcellularLocation>
</comment>
<evidence type="ECO:0000256" key="8">
    <source>
        <dbReference type="ARBA" id="ARBA00025193"/>
    </source>
</evidence>
<reference evidence="11" key="2">
    <citation type="submission" date="2025-08" db="UniProtKB">
        <authorList>
            <consortium name="Ensembl"/>
        </authorList>
    </citation>
    <scope>IDENTIFICATION</scope>
</reference>
<dbReference type="OMA" id="AHRDDCL"/>
<keyword evidence="4" id="KW-0805">Transcription regulation</keyword>
<dbReference type="GO" id="GO:0042796">
    <property type="term" value="P:snRNA transcription by RNA polymerase III"/>
    <property type="evidence" value="ECO:0000318"/>
    <property type="project" value="GO_Central"/>
</dbReference>
<reference evidence="11" key="3">
    <citation type="submission" date="2025-09" db="UniProtKB">
        <authorList>
            <consortium name="Ensembl"/>
        </authorList>
    </citation>
    <scope>IDENTIFICATION</scope>
</reference>
<evidence type="ECO:0000256" key="9">
    <source>
        <dbReference type="ARBA" id="ARBA00025958"/>
    </source>
</evidence>
<dbReference type="GO" id="GO:0005634">
    <property type="term" value="C:nucleus"/>
    <property type="evidence" value="ECO:0007669"/>
    <property type="project" value="UniProtKB-SubCell"/>
</dbReference>
<dbReference type="EMBL" id="AHAT01017863">
    <property type="status" value="NOT_ANNOTATED_CDS"/>
    <property type="molecule type" value="Genomic_DNA"/>
</dbReference>
<dbReference type="GO" id="GO:0019185">
    <property type="term" value="C:snRNA-activating protein complex"/>
    <property type="evidence" value="ECO:0000318"/>
    <property type="project" value="GO_Central"/>
</dbReference>
<dbReference type="PANTHER" id="PTHR13421:SF16">
    <property type="entry name" value="SNRNA-ACTIVATING PROTEIN COMPLEX SUBUNIT 3"/>
    <property type="match status" value="1"/>
</dbReference>
<evidence type="ECO:0000256" key="5">
    <source>
        <dbReference type="ARBA" id="ARBA00023125"/>
    </source>
</evidence>
<evidence type="ECO:0000313" key="11">
    <source>
        <dbReference type="Ensembl" id="ENSLOCP00000014578.1"/>
    </source>
</evidence>
<dbReference type="Bgee" id="ENSLOCG00000011852">
    <property type="expression patterns" value="Expressed in bone element and 13 other cell types or tissues"/>
</dbReference>
<comment type="similarity">
    <text evidence="2">Belongs to the SNAPC3/SRD2 family.</text>
</comment>
<dbReference type="eggNOG" id="KOG2664">
    <property type="taxonomic scope" value="Eukaryota"/>
</dbReference>
<protein>
    <recommendedName>
        <fullName evidence="3">snRNA-activating protein complex subunit 3</fullName>
    </recommendedName>
    <alternativeName>
        <fullName evidence="10">Small nuclear RNA-activating complex polypeptide 3</fullName>
    </alternativeName>
</protein>
<evidence type="ECO:0000313" key="12">
    <source>
        <dbReference type="Proteomes" id="UP000018468"/>
    </source>
</evidence>
<evidence type="ECO:0000256" key="4">
    <source>
        <dbReference type="ARBA" id="ARBA00023015"/>
    </source>
</evidence>
<sequence>MATSTDVGDLDVAKISVPTYEYKGVNTKVFHVGSFGKLWGEKLNPDYFSLQENAANSEEAEDAAFAEEVGISADVLEEVKFVCSLDTLRCHPENESPDTEVVGPNPSLQTLRVQKRKQDYRETLTIDKTCRSNIYASEMECVTERKRPADPEAMVAEGEIILSINIVYPVIFKRFRKHRQHQTMRVLGSQKLTELRDSICCVSDLQVSGEFSNMPDLAPEHINKDHYKSAFFFFEGVFYNDMRYPECRDLSQTILDWAQNHYTHDKLQAAKMEEATFNDLKIKIGFPYLYCHQGDCEHIIIITDIRVAHRDDCLDKTLYPVITKKHWVQTRKCSVCNMYIPRKRWVTSKDCFAPMDPCFFCDKCFRMLHYDTHGNKLGEFLAYPYVDPGTFN</sequence>
<dbReference type="Ensembl" id="ENSLOCT00000014607.1">
    <property type="protein sequence ID" value="ENSLOCP00000014578.1"/>
    <property type="gene ID" value="ENSLOCG00000011852.1"/>
</dbReference>
<dbReference type="STRING" id="7918.ENSLOCP00000014578"/>
<dbReference type="InParanoid" id="W5N1R9"/>
<accession>W5N1R9</accession>
<keyword evidence="7" id="KW-0539">Nucleus</keyword>
<dbReference type="Pfam" id="PF12251">
    <property type="entry name" value="SNAPC3"/>
    <property type="match status" value="1"/>
</dbReference>
<dbReference type="GO" id="GO:0042795">
    <property type="term" value="P:snRNA transcription by RNA polymerase II"/>
    <property type="evidence" value="ECO:0000318"/>
    <property type="project" value="GO_Central"/>
</dbReference>
<organism evidence="11 12">
    <name type="scientific">Lepisosteus oculatus</name>
    <name type="common">Spotted gar</name>
    <dbReference type="NCBI Taxonomy" id="7918"/>
    <lineage>
        <taxon>Eukaryota</taxon>
        <taxon>Metazoa</taxon>
        <taxon>Chordata</taxon>
        <taxon>Craniata</taxon>
        <taxon>Vertebrata</taxon>
        <taxon>Euteleostomi</taxon>
        <taxon>Actinopterygii</taxon>
        <taxon>Neopterygii</taxon>
        <taxon>Holostei</taxon>
        <taxon>Semionotiformes</taxon>
        <taxon>Lepisosteidae</taxon>
        <taxon>Lepisosteus</taxon>
    </lineage>
</organism>
<dbReference type="AlphaFoldDB" id="W5N1R9"/>
<evidence type="ECO:0000256" key="6">
    <source>
        <dbReference type="ARBA" id="ARBA00023163"/>
    </source>
</evidence>
<dbReference type="InterPro" id="IPR022042">
    <property type="entry name" value="snRNA-activating_su3"/>
</dbReference>